<evidence type="ECO:0000313" key="3">
    <source>
        <dbReference type="Proteomes" id="UP001180020"/>
    </source>
</evidence>
<proteinExistence type="predicted"/>
<dbReference type="AlphaFoldDB" id="A0AAV9C8H7"/>
<dbReference type="SUPFAM" id="SSF103511">
    <property type="entry name" value="Chlorophyll a-b binding protein"/>
    <property type="match status" value="1"/>
</dbReference>
<feature type="region of interest" description="Disordered" evidence="1">
    <location>
        <begin position="86"/>
        <end position="159"/>
    </location>
</feature>
<reference evidence="2" key="1">
    <citation type="journal article" date="2023" name="Nat. Commun.">
        <title>Diploid and tetraploid genomes of Acorus and the evolution of monocots.</title>
        <authorList>
            <person name="Ma L."/>
            <person name="Liu K.W."/>
            <person name="Li Z."/>
            <person name="Hsiao Y.Y."/>
            <person name="Qi Y."/>
            <person name="Fu T."/>
            <person name="Tang G.D."/>
            <person name="Zhang D."/>
            <person name="Sun W.H."/>
            <person name="Liu D.K."/>
            <person name="Li Y."/>
            <person name="Chen G.Z."/>
            <person name="Liu X.D."/>
            <person name="Liao X.Y."/>
            <person name="Jiang Y.T."/>
            <person name="Yu X."/>
            <person name="Hao Y."/>
            <person name="Huang J."/>
            <person name="Zhao X.W."/>
            <person name="Ke S."/>
            <person name="Chen Y.Y."/>
            <person name="Wu W.L."/>
            <person name="Hsu J.L."/>
            <person name="Lin Y.F."/>
            <person name="Huang M.D."/>
            <person name="Li C.Y."/>
            <person name="Huang L."/>
            <person name="Wang Z.W."/>
            <person name="Zhao X."/>
            <person name="Zhong W.Y."/>
            <person name="Peng D.H."/>
            <person name="Ahmad S."/>
            <person name="Lan S."/>
            <person name="Zhang J.S."/>
            <person name="Tsai W.C."/>
            <person name="Van de Peer Y."/>
            <person name="Liu Z.J."/>
        </authorList>
    </citation>
    <scope>NUCLEOTIDE SEQUENCE</scope>
    <source>
        <strain evidence="2">CP</strain>
    </source>
</reference>
<gene>
    <name evidence="2" type="ORF">QJS10_CPB20g00811</name>
</gene>
<sequence>MKTPIEDFLKTPIKDALIKTIFKTKQNKTPYNQPIKLPPPTPLYPPPLHVNQNNGIHPLLRLSHTFPTSLSPPHHHHHPLLHHHLLLHPQPPTTTTRATDPSNEETSATTSPPPPSEGAFENRLSQVRLKYRSGTGKKAELRKAKKSSSSPTKKTKGGVFLPPVALKEPVSSDGLKVDLGFSPYSERLNGRLAALGLAALLLVELGSGKSLLKYHNPPTLFLQVYTIASLGAVFVKFEKEKVSVWPSQK</sequence>
<comment type="caution">
    <text evidence="2">The sequence shown here is derived from an EMBL/GenBank/DDBJ whole genome shotgun (WGS) entry which is preliminary data.</text>
</comment>
<evidence type="ECO:0000313" key="2">
    <source>
        <dbReference type="EMBL" id="KAK1285415.1"/>
    </source>
</evidence>
<dbReference type="EMBL" id="JAUJYO010000020">
    <property type="protein sequence ID" value="KAK1285415.1"/>
    <property type="molecule type" value="Genomic_DNA"/>
</dbReference>
<evidence type="ECO:0000256" key="1">
    <source>
        <dbReference type="SAM" id="MobiDB-lite"/>
    </source>
</evidence>
<keyword evidence="3" id="KW-1185">Reference proteome</keyword>
<accession>A0AAV9C8H7</accession>
<name>A0AAV9C8H7_ACOCL</name>
<organism evidence="2 3">
    <name type="scientific">Acorus calamus</name>
    <name type="common">Sweet flag</name>
    <dbReference type="NCBI Taxonomy" id="4465"/>
    <lineage>
        <taxon>Eukaryota</taxon>
        <taxon>Viridiplantae</taxon>
        <taxon>Streptophyta</taxon>
        <taxon>Embryophyta</taxon>
        <taxon>Tracheophyta</taxon>
        <taxon>Spermatophyta</taxon>
        <taxon>Magnoliopsida</taxon>
        <taxon>Liliopsida</taxon>
        <taxon>Acoraceae</taxon>
        <taxon>Acorus</taxon>
    </lineage>
</organism>
<reference evidence="2" key="2">
    <citation type="submission" date="2023-06" db="EMBL/GenBank/DDBJ databases">
        <authorList>
            <person name="Ma L."/>
            <person name="Liu K.-W."/>
            <person name="Li Z."/>
            <person name="Hsiao Y.-Y."/>
            <person name="Qi Y."/>
            <person name="Fu T."/>
            <person name="Tang G."/>
            <person name="Zhang D."/>
            <person name="Sun W.-H."/>
            <person name="Liu D.-K."/>
            <person name="Li Y."/>
            <person name="Chen G.-Z."/>
            <person name="Liu X.-D."/>
            <person name="Liao X.-Y."/>
            <person name="Jiang Y.-T."/>
            <person name="Yu X."/>
            <person name="Hao Y."/>
            <person name="Huang J."/>
            <person name="Zhao X.-W."/>
            <person name="Ke S."/>
            <person name="Chen Y.-Y."/>
            <person name="Wu W.-L."/>
            <person name="Hsu J.-L."/>
            <person name="Lin Y.-F."/>
            <person name="Huang M.-D."/>
            <person name="Li C.-Y."/>
            <person name="Huang L."/>
            <person name="Wang Z.-W."/>
            <person name="Zhao X."/>
            <person name="Zhong W.-Y."/>
            <person name="Peng D.-H."/>
            <person name="Ahmad S."/>
            <person name="Lan S."/>
            <person name="Zhang J.-S."/>
            <person name="Tsai W.-C."/>
            <person name="Van De Peer Y."/>
            <person name="Liu Z.-J."/>
        </authorList>
    </citation>
    <scope>NUCLEOTIDE SEQUENCE</scope>
    <source>
        <strain evidence="2">CP</strain>
        <tissue evidence="2">Leaves</tissue>
    </source>
</reference>
<dbReference type="Proteomes" id="UP001180020">
    <property type="component" value="Unassembled WGS sequence"/>
</dbReference>
<protein>
    <submittedName>
        <fullName evidence="2">Uncharacterized protein</fullName>
    </submittedName>
</protein>